<keyword evidence="1" id="KW-0418">Kinase</keyword>
<proteinExistence type="predicted"/>
<gene>
    <name evidence="1" type="ORF">CDPV99-285</name>
</gene>
<organism evidence="1">
    <name type="scientific">Condorpox virus</name>
    <dbReference type="NCBI Taxonomy" id="3049970"/>
    <lineage>
        <taxon>Viruses</taxon>
        <taxon>Varidnaviria</taxon>
        <taxon>Bamfordvirae</taxon>
        <taxon>Nucleocytoviricota</taxon>
        <taxon>Pokkesviricetes</taxon>
        <taxon>Chitovirales</taxon>
        <taxon>Poxviridae</taxon>
        <taxon>Chordopoxvirinae</taxon>
        <taxon>Avipoxvirus</taxon>
    </lineage>
</organism>
<dbReference type="EMBL" id="OQ865376">
    <property type="protein sequence ID" value="WHV01401.1"/>
    <property type="molecule type" value="Genomic_DNA"/>
</dbReference>
<accession>A0AAT9UPY3</accession>
<reference evidence="1" key="1">
    <citation type="submission" date="2023-04" db="EMBL/GenBank/DDBJ databases">
        <title>Genomic characterization of avipoxvirus isolates from Andean condor (Vultur gryphus).</title>
        <authorList>
            <person name="Butt S.L."/>
            <person name="Do Nascimento G.M."/>
            <person name="Tripathy D.N."/>
            <person name="Diel D.G."/>
        </authorList>
    </citation>
    <scope>NUCLEOTIDE SEQUENCE</scope>
    <source>
        <strain evidence="1">CDPV99</strain>
    </source>
</reference>
<name>A0AAT9UPY3_9POXV</name>
<sequence>MKDSLVNMKRVTNLFKKNKTDDDKYMLEYRKYNMNYSELLKRSIKMPDFTIWIKGPSNVGKNLTIKGVSKSLQLKVTPNMEYKYYRHFKSYILSDFIKIPECIMLNTEKKFFSPCIYIFKSRFSLNEAISNEIIHSDISSDVIAAQCENIKNSSMFYEVSYSIEGDKKPSLIDNIRNSKYIVNLIVLSYVRFLITQGYENYVNMLHVRT</sequence>
<keyword evidence="1" id="KW-0808">Transferase</keyword>
<dbReference type="GO" id="GO:0016301">
    <property type="term" value="F:kinase activity"/>
    <property type="evidence" value="ECO:0007669"/>
    <property type="project" value="UniProtKB-KW"/>
</dbReference>
<protein>
    <submittedName>
        <fullName evidence="1">Adenylate kinase</fullName>
    </submittedName>
</protein>
<evidence type="ECO:0000313" key="1">
    <source>
        <dbReference type="EMBL" id="WHV01401.1"/>
    </source>
</evidence>